<accession>A0A1Y6L9P3</accession>
<protein>
    <recommendedName>
        <fullName evidence="8">Protein kinase domain-containing protein</fullName>
    </recommendedName>
</protein>
<evidence type="ECO:0000259" key="8">
    <source>
        <dbReference type="PROSITE" id="PS50011"/>
    </source>
</evidence>
<evidence type="ECO:0000313" key="9">
    <source>
        <dbReference type="EMBL" id="SMY21035.1"/>
    </source>
</evidence>
<gene>
    <name evidence="9" type="ORF">ZT1A5_G2471</name>
</gene>
<feature type="binding site" evidence="6">
    <location>
        <position position="90"/>
    </location>
    <ligand>
        <name>ATP</name>
        <dbReference type="ChEBI" id="CHEBI:30616"/>
    </ligand>
</feature>
<dbReference type="GO" id="GO:0005634">
    <property type="term" value="C:nucleus"/>
    <property type="evidence" value="ECO:0007669"/>
    <property type="project" value="TreeGrafter"/>
</dbReference>
<keyword evidence="2" id="KW-0808">Transferase</keyword>
<keyword evidence="1 7" id="KW-0723">Serine/threonine-protein kinase</keyword>
<dbReference type="Pfam" id="PF00069">
    <property type="entry name" value="Pkinase"/>
    <property type="match status" value="2"/>
</dbReference>
<dbReference type="InterPro" id="IPR017441">
    <property type="entry name" value="Protein_kinase_ATP_BS"/>
</dbReference>
<dbReference type="InterPro" id="IPR051175">
    <property type="entry name" value="CLK_kinases"/>
</dbReference>
<evidence type="ECO:0000313" key="10">
    <source>
        <dbReference type="Proteomes" id="UP000215453"/>
    </source>
</evidence>
<evidence type="ECO:0000256" key="3">
    <source>
        <dbReference type="ARBA" id="ARBA00022741"/>
    </source>
</evidence>
<evidence type="ECO:0000256" key="1">
    <source>
        <dbReference type="ARBA" id="ARBA00022527"/>
    </source>
</evidence>
<organism evidence="9 10">
    <name type="scientific">Zymoseptoria tritici ST99CH_1A5</name>
    <dbReference type="NCBI Taxonomy" id="1276529"/>
    <lineage>
        <taxon>Eukaryota</taxon>
        <taxon>Fungi</taxon>
        <taxon>Dikarya</taxon>
        <taxon>Ascomycota</taxon>
        <taxon>Pezizomycotina</taxon>
        <taxon>Dothideomycetes</taxon>
        <taxon>Dothideomycetidae</taxon>
        <taxon>Mycosphaerellales</taxon>
        <taxon>Mycosphaerellaceae</taxon>
        <taxon>Zymoseptoria</taxon>
    </lineage>
</organism>
<evidence type="ECO:0000256" key="5">
    <source>
        <dbReference type="ARBA" id="ARBA00022840"/>
    </source>
</evidence>
<dbReference type="GO" id="GO:0005524">
    <property type="term" value="F:ATP binding"/>
    <property type="evidence" value="ECO:0007669"/>
    <property type="project" value="UniProtKB-UniRule"/>
</dbReference>
<evidence type="ECO:0000256" key="4">
    <source>
        <dbReference type="ARBA" id="ARBA00022777"/>
    </source>
</evidence>
<reference evidence="9 10" key="1">
    <citation type="submission" date="2016-10" db="EMBL/GenBank/DDBJ databases">
        <authorList>
            <person name="Varghese N."/>
        </authorList>
    </citation>
    <scope>NUCLEOTIDE SEQUENCE [LARGE SCALE GENOMIC DNA]</scope>
</reference>
<keyword evidence="4" id="KW-0418">Kinase</keyword>
<dbReference type="PROSITE" id="PS00107">
    <property type="entry name" value="PROTEIN_KINASE_ATP"/>
    <property type="match status" value="1"/>
</dbReference>
<keyword evidence="5 6" id="KW-0067">ATP-binding</keyword>
<dbReference type="InterPro" id="IPR008271">
    <property type="entry name" value="Ser/Thr_kinase_AS"/>
</dbReference>
<proteinExistence type="inferred from homology"/>
<dbReference type="PROSITE" id="PS00108">
    <property type="entry name" value="PROTEIN_KINASE_ST"/>
    <property type="match status" value="1"/>
</dbReference>
<evidence type="ECO:0000256" key="7">
    <source>
        <dbReference type="RuleBase" id="RU000304"/>
    </source>
</evidence>
<dbReference type="PANTHER" id="PTHR45646">
    <property type="entry name" value="SERINE/THREONINE-PROTEIN KINASE DOA-RELATED"/>
    <property type="match status" value="1"/>
</dbReference>
<dbReference type="SMART" id="SM00220">
    <property type="entry name" value="S_TKc"/>
    <property type="match status" value="1"/>
</dbReference>
<dbReference type="PROSITE" id="PS50011">
    <property type="entry name" value="PROTEIN_KINASE_DOM"/>
    <property type="match status" value="1"/>
</dbReference>
<dbReference type="EMBL" id="LT882677">
    <property type="protein sequence ID" value="SMY21035.1"/>
    <property type="molecule type" value="Genomic_DNA"/>
</dbReference>
<dbReference type="SUPFAM" id="SSF56112">
    <property type="entry name" value="Protein kinase-like (PK-like)"/>
    <property type="match status" value="1"/>
</dbReference>
<dbReference type="AlphaFoldDB" id="A0A1Y6L9P3"/>
<dbReference type="GO" id="GO:0043484">
    <property type="term" value="P:regulation of RNA splicing"/>
    <property type="evidence" value="ECO:0007669"/>
    <property type="project" value="TreeGrafter"/>
</dbReference>
<evidence type="ECO:0000256" key="6">
    <source>
        <dbReference type="PROSITE-ProRule" id="PRU10141"/>
    </source>
</evidence>
<dbReference type="InterPro" id="IPR011009">
    <property type="entry name" value="Kinase-like_dom_sf"/>
</dbReference>
<dbReference type="PANTHER" id="PTHR45646:SF11">
    <property type="entry name" value="SERINE_THREONINE-PROTEIN KINASE DOA"/>
    <property type="match status" value="1"/>
</dbReference>
<feature type="domain" description="Protein kinase" evidence="8">
    <location>
        <begin position="61"/>
        <end position="425"/>
    </location>
</feature>
<comment type="similarity">
    <text evidence="7">Belongs to the protein kinase superfamily.</text>
</comment>
<evidence type="ECO:0000256" key="2">
    <source>
        <dbReference type="ARBA" id="ARBA00022679"/>
    </source>
</evidence>
<name>A0A1Y6L9P3_ZYMTR</name>
<dbReference type="Gene3D" id="1.10.510.10">
    <property type="entry name" value="Transferase(Phosphotransferase) domain 1"/>
    <property type="match status" value="1"/>
</dbReference>
<dbReference type="Gene3D" id="3.30.200.20">
    <property type="entry name" value="Phosphorylase Kinase, domain 1"/>
    <property type="match status" value="1"/>
</dbReference>
<dbReference type="GO" id="GO:0004674">
    <property type="term" value="F:protein serine/threonine kinase activity"/>
    <property type="evidence" value="ECO:0007669"/>
    <property type="project" value="UniProtKB-KW"/>
</dbReference>
<dbReference type="InterPro" id="IPR000719">
    <property type="entry name" value="Prot_kinase_dom"/>
</dbReference>
<dbReference type="Proteomes" id="UP000215453">
    <property type="component" value="Chromosome 2"/>
</dbReference>
<keyword evidence="3 6" id="KW-0547">Nucleotide-binding</keyword>
<sequence>MVRLIDLRSRVTGHWPFAGPVYLTHIGKPSCEGPLEEENLPHYRPELFYPVRVGATLKGRYLIVAKLGWGCHATVWYCCDKVQKRYLALKIGTAQRVASSKSAKLESPEFAAYRRLEECNIDLPSTECFLAREAAEYFTLRSCGGKFEHPCFVFPAAVADLGMLQAGLSQRCPSESVQLCKQVVKSLLTALDILHTQAGMVHCDIKPDNILFSASDESIYADVAKTMKKRALGARWSRKGRRSTWESVHLSEFVPKEFWGHPVLGDLGEARICKTEGQRFKAAEVCSVGFRPAEIICGMEWGSEVDIWGVGMVAVILLSNQLMFGFSRQNGDHAHAEYLARMQAIMSAPPKEFLDRMPRGKNYWDKNGQWTKKFGVEVPNRSIESIRWKVEEDQEPALLEFLRGIFTWLPEERKSARELLDDAWLQS</sequence>